<comment type="caution">
    <text evidence="1">The sequence shown here is derived from an EMBL/GenBank/DDBJ whole genome shotgun (WGS) entry which is preliminary data.</text>
</comment>
<dbReference type="AlphaFoldDB" id="A0A832WHX2"/>
<accession>A0A832WHX2</accession>
<dbReference type="EMBL" id="DUJP01000038">
    <property type="protein sequence ID" value="HII48040.1"/>
    <property type="molecule type" value="Genomic_DNA"/>
</dbReference>
<reference evidence="1" key="1">
    <citation type="journal article" date="2020" name="bioRxiv">
        <title>A rank-normalized archaeal taxonomy based on genome phylogeny resolves widespread incomplete and uneven classifications.</title>
        <authorList>
            <person name="Rinke C."/>
            <person name="Chuvochina M."/>
            <person name="Mussig A.J."/>
            <person name="Chaumeil P.-A."/>
            <person name="Waite D.W."/>
            <person name="Whitman W.B."/>
            <person name="Parks D.H."/>
            <person name="Hugenholtz P."/>
        </authorList>
    </citation>
    <scope>NUCLEOTIDE SEQUENCE</scope>
    <source>
        <strain evidence="1">UBA8839</strain>
    </source>
</reference>
<dbReference type="GeneID" id="43496594"/>
<gene>
    <name evidence="1" type="ORF">HA333_11565</name>
</gene>
<proteinExistence type="predicted"/>
<dbReference type="RefSeq" id="WP_011007671.1">
    <property type="nucleotide sequence ID" value="NZ_DAIOPL010000005.1"/>
</dbReference>
<evidence type="ECO:0000313" key="2">
    <source>
        <dbReference type="Proteomes" id="UP000651120"/>
    </source>
</evidence>
<evidence type="ECO:0000313" key="1">
    <source>
        <dbReference type="EMBL" id="HII48040.1"/>
    </source>
</evidence>
<name>A0A832WHX2_9CREN</name>
<protein>
    <submittedName>
        <fullName evidence="1">Uncharacterized protein</fullName>
    </submittedName>
</protein>
<dbReference type="Proteomes" id="UP000651120">
    <property type="component" value="Unassembled WGS sequence"/>
</dbReference>
<sequence length="45" mass="4568">MLESLILLTYFGAELCGRECGGGRAVVAGDYDAVLNAVNCAAGGF</sequence>
<organism evidence="1 2">
    <name type="scientific">Pyrobaculum aerophilum</name>
    <dbReference type="NCBI Taxonomy" id="13773"/>
    <lineage>
        <taxon>Archaea</taxon>
        <taxon>Thermoproteota</taxon>
        <taxon>Thermoprotei</taxon>
        <taxon>Thermoproteales</taxon>
        <taxon>Thermoproteaceae</taxon>
        <taxon>Pyrobaculum</taxon>
    </lineage>
</organism>